<evidence type="ECO:0000313" key="3">
    <source>
        <dbReference type="EMBL" id="MBS0023230.1"/>
    </source>
</evidence>
<sequence length="232" mass="23364">MRLTGSVGNRIVLLGGGLVLLAAGVALLAAGLDAARLLPVGAAGAVSAVERASAEATAATVDLGGTWALPVAVVIAAVAALIAVVLLLAFLFTRGRGRVRDVLAVPGPRGATTVDRSVADGVLGETLAARPDVVSARTVARRAGRRTAIGLVVTPRKGAALGAVVAAAESAVEEWDRLLGTAVPVVVHVADRGWRELFRSRQRMRRSLAGAGDAGQPSRSARTSSAPRAGVA</sequence>
<proteinExistence type="predicted"/>
<organism evidence="3 4">
    <name type="scientific">Microbacterium paraoxydans</name>
    <dbReference type="NCBI Taxonomy" id="199592"/>
    <lineage>
        <taxon>Bacteria</taxon>
        <taxon>Bacillati</taxon>
        <taxon>Actinomycetota</taxon>
        <taxon>Actinomycetes</taxon>
        <taxon>Micrococcales</taxon>
        <taxon>Microbacteriaceae</taxon>
        <taxon>Microbacterium</taxon>
    </lineage>
</organism>
<keyword evidence="2" id="KW-0472">Membrane</keyword>
<feature type="transmembrane region" description="Helical" evidence="2">
    <location>
        <begin position="67"/>
        <end position="92"/>
    </location>
</feature>
<protein>
    <recommendedName>
        <fullName evidence="5">Alkaline shock response membrane anchor protein AmaP</fullName>
    </recommendedName>
</protein>
<dbReference type="Proteomes" id="UP000678243">
    <property type="component" value="Unassembled WGS sequence"/>
</dbReference>
<keyword evidence="4" id="KW-1185">Reference proteome</keyword>
<reference evidence="3 4" key="1">
    <citation type="submission" date="2021-04" db="EMBL/GenBank/DDBJ databases">
        <title>Whole genome analysis of root endophytic bacterium Microbacterium paraoxydans ku-mp colonizing RP-bio226 rice variety.</title>
        <authorList>
            <person name="Ulaganathan K."/>
            <person name="Latha B."/>
        </authorList>
    </citation>
    <scope>NUCLEOTIDE SEQUENCE [LARGE SCALE GENOMIC DNA]</scope>
    <source>
        <strain evidence="4">ku-mp</strain>
    </source>
</reference>
<comment type="caution">
    <text evidence="3">The sequence shown here is derived from an EMBL/GenBank/DDBJ whole genome shotgun (WGS) entry which is preliminary data.</text>
</comment>
<dbReference type="EMBL" id="JAGTUK010000001">
    <property type="protein sequence ID" value="MBS0023230.1"/>
    <property type="molecule type" value="Genomic_DNA"/>
</dbReference>
<evidence type="ECO:0000256" key="1">
    <source>
        <dbReference type="SAM" id="MobiDB-lite"/>
    </source>
</evidence>
<feature type="compositionally biased region" description="Low complexity" evidence="1">
    <location>
        <begin position="217"/>
        <end position="232"/>
    </location>
</feature>
<evidence type="ECO:0000256" key="2">
    <source>
        <dbReference type="SAM" id="Phobius"/>
    </source>
</evidence>
<keyword evidence="2" id="KW-1133">Transmembrane helix</keyword>
<dbReference type="RefSeq" id="WP_211541327.1">
    <property type="nucleotide sequence ID" value="NZ_JAGTUK010000001.1"/>
</dbReference>
<name>A0ABS5IK84_9MICO</name>
<gene>
    <name evidence="3" type="ORF">KE274_03835</name>
</gene>
<evidence type="ECO:0000313" key="4">
    <source>
        <dbReference type="Proteomes" id="UP000678243"/>
    </source>
</evidence>
<keyword evidence="2" id="KW-0812">Transmembrane</keyword>
<feature type="region of interest" description="Disordered" evidence="1">
    <location>
        <begin position="207"/>
        <end position="232"/>
    </location>
</feature>
<evidence type="ECO:0008006" key="5">
    <source>
        <dbReference type="Google" id="ProtNLM"/>
    </source>
</evidence>
<accession>A0ABS5IK84</accession>